<feature type="compositionally biased region" description="Polar residues" evidence="1">
    <location>
        <begin position="1898"/>
        <end position="1908"/>
    </location>
</feature>
<dbReference type="InterPro" id="IPR001680">
    <property type="entry name" value="WD40_rpt"/>
</dbReference>
<feature type="compositionally biased region" description="Low complexity" evidence="1">
    <location>
        <begin position="486"/>
        <end position="499"/>
    </location>
</feature>
<dbReference type="OrthoDB" id="342131at2759"/>
<dbReference type="Pfam" id="PF00400">
    <property type="entry name" value="WD40"/>
    <property type="match status" value="2"/>
</dbReference>
<protein>
    <recommendedName>
        <fullName evidence="2">RAVE complex protein Rav1 C-terminal domain-containing protein</fullName>
    </recommendedName>
</protein>
<dbReference type="GO" id="GO:0007035">
    <property type="term" value="P:vacuolar acidification"/>
    <property type="evidence" value="ECO:0007669"/>
    <property type="project" value="TreeGrafter"/>
</dbReference>
<dbReference type="SUPFAM" id="SSF50978">
    <property type="entry name" value="WD40 repeat-like"/>
    <property type="match status" value="3"/>
</dbReference>
<dbReference type="GO" id="GO:0043291">
    <property type="term" value="C:RAVE complex"/>
    <property type="evidence" value="ECO:0007669"/>
    <property type="project" value="TreeGrafter"/>
</dbReference>
<evidence type="ECO:0000259" key="2">
    <source>
        <dbReference type="Pfam" id="PF12234"/>
    </source>
</evidence>
<feature type="compositionally biased region" description="Polar residues" evidence="1">
    <location>
        <begin position="601"/>
        <end position="611"/>
    </location>
</feature>
<feature type="region of interest" description="Disordered" evidence="1">
    <location>
        <begin position="1784"/>
        <end position="1811"/>
    </location>
</feature>
<dbReference type="Proteomes" id="UP000316079">
    <property type="component" value="Unassembled WGS sequence"/>
</dbReference>
<dbReference type="Pfam" id="PF12234">
    <property type="entry name" value="Rav1p_C"/>
    <property type="match status" value="1"/>
</dbReference>
<dbReference type="InterPro" id="IPR036322">
    <property type="entry name" value="WD40_repeat_dom_sf"/>
</dbReference>
<evidence type="ECO:0000313" key="4">
    <source>
        <dbReference type="Proteomes" id="UP000316079"/>
    </source>
</evidence>
<dbReference type="STRING" id="623744.A0A553NHA8"/>
<dbReference type="InterPro" id="IPR052208">
    <property type="entry name" value="DmX-like/RAVE_component"/>
</dbReference>
<comment type="caution">
    <text evidence="3">The sequence shown here is derived from an EMBL/GenBank/DDBJ whole genome shotgun (WGS) entry which is preliminary data.</text>
</comment>
<dbReference type="EMBL" id="SRMA01026967">
    <property type="protein sequence ID" value="TRY64795.1"/>
    <property type="molecule type" value="Genomic_DNA"/>
</dbReference>
<proteinExistence type="predicted"/>
<feature type="compositionally biased region" description="Polar residues" evidence="1">
    <location>
        <begin position="1788"/>
        <end position="1807"/>
    </location>
</feature>
<feature type="domain" description="RAVE complex protein Rav1 C-terminal" evidence="2">
    <location>
        <begin position="1486"/>
        <end position="1773"/>
    </location>
</feature>
<dbReference type="Gene3D" id="2.130.10.10">
    <property type="entry name" value="YVTN repeat-like/Quinoprotein amine dehydrogenase"/>
    <property type="match status" value="3"/>
</dbReference>
<dbReference type="PANTHER" id="PTHR13950:SF12">
    <property type="entry name" value="DMX-LIKE PROTEIN 1"/>
    <property type="match status" value="1"/>
</dbReference>
<name>A0A553NHA8_9TELE</name>
<feature type="compositionally biased region" description="Low complexity" evidence="1">
    <location>
        <begin position="326"/>
        <end position="341"/>
    </location>
</feature>
<organism evidence="3 4">
    <name type="scientific">Danionella cerebrum</name>
    <dbReference type="NCBI Taxonomy" id="2873325"/>
    <lineage>
        <taxon>Eukaryota</taxon>
        <taxon>Metazoa</taxon>
        <taxon>Chordata</taxon>
        <taxon>Craniata</taxon>
        <taxon>Vertebrata</taxon>
        <taxon>Euteleostomi</taxon>
        <taxon>Actinopterygii</taxon>
        <taxon>Neopterygii</taxon>
        <taxon>Teleostei</taxon>
        <taxon>Ostariophysi</taxon>
        <taxon>Cypriniformes</taxon>
        <taxon>Danionidae</taxon>
        <taxon>Danioninae</taxon>
        <taxon>Danionella</taxon>
    </lineage>
</organism>
<dbReference type="InterPro" id="IPR022033">
    <property type="entry name" value="Rav1p_C"/>
</dbReference>
<gene>
    <name evidence="3" type="ORF">DNTS_004401</name>
</gene>
<dbReference type="PANTHER" id="PTHR13950">
    <property type="entry name" value="RABCONNECTIN-RELATED"/>
    <property type="match status" value="1"/>
</dbReference>
<feature type="region of interest" description="Disordered" evidence="1">
    <location>
        <begin position="2194"/>
        <end position="2236"/>
    </location>
</feature>
<feature type="region of interest" description="Disordered" evidence="1">
    <location>
        <begin position="1025"/>
        <end position="1052"/>
    </location>
</feature>
<feature type="region of interest" description="Disordered" evidence="1">
    <location>
        <begin position="459"/>
        <end position="499"/>
    </location>
</feature>
<evidence type="ECO:0000256" key="1">
    <source>
        <dbReference type="SAM" id="MobiDB-lite"/>
    </source>
</evidence>
<feature type="region of interest" description="Disordered" evidence="1">
    <location>
        <begin position="324"/>
        <end position="349"/>
    </location>
</feature>
<reference evidence="3 4" key="1">
    <citation type="journal article" date="2019" name="Sci. Data">
        <title>Hybrid genome assembly and annotation of Danionella translucida.</title>
        <authorList>
            <person name="Kadobianskyi M."/>
            <person name="Schulze L."/>
            <person name="Schuelke M."/>
            <person name="Judkewitz B."/>
        </authorList>
    </citation>
    <scope>NUCLEOTIDE SEQUENCE [LARGE SCALE GENOMIC DNA]</scope>
    <source>
        <strain evidence="3 4">Bolton</strain>
    </source>
</reference>
<keyword evidence="4" id="KW-1185">Reference proteome</keyword>
<dbReference type="InterPro" id="IPR015943">
    <property type="entry name" value="WD40/YVTN_repeat-like_dom_sf"/>
</dbReference>
<feature type="compositionally biased region" description="Acidic residues" evidence="1">
    <location>
        <begin position="1867"/>
        <end position="1877"/>
    </location>
</feature>
<sequence length="2774" mass="304591">MVIYVSDPSHGPIISHNERKVHQNYFRDGIKPVSEASKPILLFTSVAKTSTTTLNWFESYHPGRVFSLRIMNLHQVLTGAVNPGENSFSVGRVHNQPFTAYASGCDIVILGSDFERVQIIPGAKHGNVQVECVDCSPQGGQIAACYGNTICVFEPVPLPPQGKAHKKLNFQWEKTGQFVLESPAHILSWHPQAVCLLTGSSSLQLWCGLGGSSRLSEGQAVDPQSSWSCLWQCKSAAPVHFIKFSPDGEFFATAGKMDFSFIYLTHPRAVTGFTWRKISSHLPRGAVCNVLLTCCRDSVCRLWAETLLPSDCLLSGLKHTHTQTHTSNNVKKMSNNNTKNNMKNREQSPLQSSWRDEVRCVSQLSHTGPLPQQQNKHFTHRAQTLHANALCHFHIAASINPATGLKLTHIPLLPSISSMSSSGGDEDEEPGASFTVHWLNNKELHLTLSAELFLQQNAPPQTADADGEADSDVNCPDVDSGTDVDALSSSPPSPLSPGATAAALQHHLDRLFSEWNRAADVLFSIHPTDGSLLVWHVEYLDEYLPGMFRQAQVSFVSRIPVAFPSGDAVSLSGSVVLYACNSNLELALQQGTGRPSPPAPSSNLGHSSSPPRLSVCSPRVLMLSKHTDGSLNQWALSFGQDSAFASLLSVSHRSALNPINRLAAVVHFAHSHMESAVYSELILWCVSPIGALSLSGGVSELTRVNSLQASAFANVAWLPAIIPSYCLGAYGGGSPSACFLASDGGSLRLYQAKPAAEEFNIISQQSTASPGAIIQLQAVTEFQGKETQLLHVFEEELITGDRSGADSLQDSELSGSLFSAGFFLVVVERSQNQRSLLHMWHLQLSAVPLKNTDPTRPDEKASPFNDSRFNFDSMDSTVSKPKETNVEPSCRLSLESQLSSWSLHPDGRAPYLLVTACSDGTVRFWNCSAPTQPELETQTKPGIEGLLETAEELDLQPSTPPCFLWQEWSLLVEDGECGCSSLNLCGRASAVSLCHSSRVAVAHDVELTNADPNVRMHSCSCTKLPQGGGEQKANDISSGQPHEGAGERTDSQANMMEPEGGANANFDRLQCGSCEKTECSSGKQPHGGAIEGTYNSSIGTHGKSSSDVLLHSLNTERPHGGIREQTMYVSIFQCESTGGSEWILEQTLTITDDYSLSDASDMMLTPSSRKLVHLDWVSCEDGSHMLTIGFGSKLYMFGSASGNPPDLGLSDCVREMSSPRLVPLRVLDLMSTVEGSPPLPVALSWARDGVLVVGMDCEMHVYSQWKPDGPNQLSPHPLSTSIASLALSTPGEVEDCGLFEAAHHSFPALPQYHPVQLLGLMDLGKVRRAKAILSHLVKCISKEAVPPKDRALSRSASVDYTEIDAIPPLPLHALLAADQESATSEGVKDESDAYCKLFPSVESTVEDWDAVEEQDDRDAPWDQDWESAVPPMDLSRFGPGSFGREHSSVLSTHLLHSCLPGLSRIEQMELKALADTLANTASSGGSEHGLSSCHFCWAFHSEAEEELIQRIQKSHSSWSELRALGVGWWIRSSERLRRCMEKPLDAALFYLAMKKKAVVWGLFRSQQNVKMTQFFSNNFSDERWRRAALKNAFALLGKQRFTHSAAFFLLAGSLRDAVQVCVEKLQDLQLALVISRLYESEFEGSSSGSFKRILLRHVLGKDHQIPPHPDPFLRSMAHWVLEDYSRALETLLQQPRTDGSSSPCNPDVFSFYTFLRTHPLLLRRHLKSSNSTQRVALNAEGRTQDSISLTERRLFFSAAYAHLQAGCPMLALEVLSKMPKRISKSRAPHNSLSLNDSKGNHSSSSLSDLEEQRDSLESLRFNGLGSMSSLSSLKEGSRSESVLSFDWSAPSLVLQDEPLELRWDSEGERDDDEEEESGLAMKKIPPEKEESIPEASSQVSDYDQTPASPSEDVLAWRLRFSCCLKMLSSELRTLTSGCQRDARKLRRQFRLWMSHELEALRGCCGFGKRRELMQIFLSYCSLHESHATRGGGGELGTVRMELILMMQEMQEDTLALQVSPGPPHLLVPLFRAWSSSSESVEANPIMHLRSLSQDLLQAISALEEPPHPDNTSKQIVVIHSLAESLSSCIYQCLCDGLSLSSQITHQQETFEPDSNLAHWPGASVSLHCSSSDDARLSLSVVLCEVLSAVVLSLFVYGLATHSSHVLLRVVANPLSGKLWACVFGGTARRQELKTYTPPSGGDSECKPQRFRLRSSRSNSRENPDSPPSPKPQTPGVKEHFLPPEISIWEYFLSKPLLPLSCSSGELDSDEQNLPVCSPLSHSTLKTLQRWEQLMLKRVEVFSGVPSNFLNHSLQHPEECVSPGPALLRHKALLEPSNTPFRCSRSSARPVKHLWQFLVKQEQLQETFIRHIFAKNPEHKEPDVVRLDGTSSQANRNCLVIASTHDIQELDVSSILSTQILTWIDEEQEAQLKGTDDFLVVHARDDFNTLAGSTPYTHCSPGTPIHMPWLRGLQTGRGASVLIKRNITNVRRMASHPTLPYYLTGAQDGSVCMFEWGHSQQISCFRSTGHTRVTRLRFNHQGNKFGMVDADGSLSLWQTNTSGNTPKPFLTLQCHNKTANDFVFVNSSSLITTAGLSTDNRNVCLWDTLVNPTNSLIHGFVCHDSGGATVLALSGAHQLLLSGGRRGGVCVFDLSVCVQRRSFQAHESAVKALSVCSDESCFISGSAEGNIKRRHISFVRMFQVWSLRSQSLLHSFSGEHTRQSLFRNLGTGVMQIESAPANQVFSCGADGTMKMRILPDDGNHGDGSDRIRFII</sequence>
<accession>A0A553NHA8</accession>
<evidence type="ECO:0000313" key="3">
    <source>
        <dbReference type="EMBL" id="TRY64795.1"/>
    </source>
</evidence>
<feature type="region of interest" description="Disordered" evidence="1">
    <location>
        <begin position="1859"/>
        <end position="1908"/>
    </location>
</feature>
<dbReference type="SMART" id="SM00320">
    <property type="entry name" value="WD40"/>
    <property type="match status" value="10"/>
</dbReference>
<feature type="region of interest" description="Disordered" evidence="1">
    <location>
        <begin position="589"/>
        <end position="612"/>
    </location>
</feature>